<feature type="domain" description="RING-type" evidence="16">
    <location>
        <begin position="114"/>
        <end position="156"/>
    </location>
</feature>
<dbReference type="GO" id="GO:0016020">
    <property type="term" value="C:membrane"/>
    <property type="evidence" value="ECO:0007669"/>
    <property type="project" value="UniProtKB-SubCell"/>
</dbReference>
<evidence type="ECO:0000256" key="6">
    <source>
        <dbReference type="ARBA" id="ARBA00022692"/>
    </source>
</evidence>
<dbReference type="PROSITE" id="PS50089">
    <property type="entry name" value="ZF_RING_2"/>
    <property type="match status" value="1"/>
</dbReference>
<keyword evidence="7" id="KW-0479">Metal-binding</keyword>
<evidence type="ECO:0000256" key="9">
    <source>
        <dbReference type="ARBA" id="ARBA00022786"/>
    </source>
</evidence>
<evidence type="ECO:0000256" key="11">
    <source>
        <dbReference type="ARBA" id="ARBA00022989"/>
    </source>
</evidence>
<accession>A0A8T2S922</accession>
<comment type="catalytic activity">
    <reaction evidence="1">
        <text>S-ubiquitinyl-[E2 ubiquitin-conjugating enzyme]-L-cysteine + [acceptor protein]-L-lysine = [E2 ubiquitin-conjugating enzyme]-L-cysteine + N(6)-ubiquitinyl-[acceptor protein]-L-lysine.</text>
        <dbReference type="EC" id="2.3.2.27"/>
    </reaction>
</comment>
<dbReference type="PANTHER" id="PTHR46913">
    <property type="entry name" value="RING-H2 FINGER PROTEIN ATL16"/>
    <property type="match status" value="1"/>
</dbReference>
<dbReference type="InterPro" id="IPR044600">
    <property type="entry name" value="ATL1/ATL16-like"/>
</dbReference>
<keyword evidence="11 15" id="KW-1133">Transmembrane helix</keyword>
<keyword evidence="9" id="KW-0833">Ubl conjugation pathway</keyword>
<dbReference type="EC" id="2.3.2.27" evidence="4"/>
<reference evidence="17" key="1">
    <citation type="submission" date="2021-08" db="EMBL/GenBank/DDBJ databases">
        <title>WGS assembly of Ceratopteris richardii.</title>
        <authorList>
            <person name="Marchant D.B."/>
            <person name="Chen G."/>
            <person name="Jenkins J."/>
            <person name="Shu S."/>
            <person name="Leebens-Mack J."/>
            <person name="Grimwood J."/>
            <person name="Schmutz J."/>
            <person name="Soltis P."/>
            <person name="Soltis D."/>
            <person name="Chen Z.-H."/>
        </authorList>
    </citation>
    <scope>NUCLEOTIDE SEQUENCE</scope>
    <source>
        <strain evidence="17">Whitten #5841</strain>
        <tissue evidence="17">Leaf</tissue>
    </source>
</reference>
<protein>
    <recommendedName>
        <fullName evidence="4">RING-type E3 ubiquitin transferase</fullName>
        <ecNumber evidence="4">2.3.2.27</ecNumber>
    </recommendedName>
</protein>
<keyword evidence="8 13" id="KW-0863">Zinc-finger</keyword>
<dbReference type="Pfam" id="PF13639">
    <property type="entry name" value="zf-RING_2"/>
    <property type="match status" value="1"/>
</dbReference>
<evidence type="ECO:0000313" key="18">
    <source>
        <dbReference type="Proteomes" id="UP000825935"/>
    </source>
</evidence>
<keyword evidence="18" id="KW-1185">Reference proteome</keyword>
<dbReference type="FunFam" id="3.30.40.10:FF:000187">
    <property type="entry name" value="E3 ubiquitin-protein ligase ATL6"/>
    <property type="match status" value="1"/>
</dbReference>
<dbReference type="EMBL" id="CM035427">
    <property type="protein sequence ID" value="KAH7307484.1"/>
    <property type="molecule type" value="Genomic_DNA"/>
</dbReference>
<keyword evidence="6 15" id="KW-0812">Transmembrane</keyword>
<dbReference type="GO" id="GO:0008270">
    <property type="term" value="F:zinc ion binding"/>
    <property type="evidence" value="ECO:0007669"/>
    <property type="project" value="UniProtKB-KW"/>
</dbReference>
<name>A0A8T2S922_CERRI</name>
<dbReference type="PANTHER" id="PTHR46913:SF1">
    <property type="entry name" value="RING-H2 FINGER PROTEIN ATL16"/>
    <property type="match status" value="1"/>
</dbReference>
<evidence type="ECO:0000259" key="16">
    <source>
        <dbReference type="PROSITE" id="PS50089"/>
    </source>
</evidence>
<evidence type="ECO:0000256" key="1">
    <source>
        <dbReference type="ARBA" id="ARBA00000900"/>
    </source>
</evidence>
<evidence type="ECO:0000256" key="12">
    <source>
        <dbReference type="ARBA" id="ARBA00023136"/>
    </source>
</evidence>
<dbReference type="Proteomes" id="UP000825935">
    <property type="component" value="Chromosome 22"/>
</dbReference>
<dbReference type="GO" id="GO:0016567">
    <property type="term" value="P:protein ubiquitination"/>
    <property type="evidence" value="ECO:0007669"/>
    <property type="project" value="InterPro"/>
</dbReference>
<evidence type="ECO:0000256" key="13">
    <source>
        <dbReference type="PROSITE-ProRule" id="PRU00175"/>
    </source>
</evidence>
<evidence type="ECO:0000256" key="5">
    <source>
        <dbReference type="ARBA" id="ARBA00022679"/>
    </source>
</evidence>
<comment type="caution">
    <text evidence="17">The sequence shown here is derived from an EMBL/GenBank/DDBJ whole genome shotgun (WGS) entry which is preliminary data.</text>
</comment>
<keyword evidence="12 15" id="KW-0472">Membrane</keyword>
<proteinExistence type="predicted"/>
<feature type="transmembrane region" description="Helical" evidence="15">
    <location>
        <begin position="26"/>
        <end position="54"/>
    </location>
</feature>
<dbReference type="InterPro" id="IPR013083">
    <property type="entry name" value="Znf_RING/FYVE/PHD"/>
</dbReference>
<dbReference type="SMART" id="SM00184">
    <property type="entry name" value="RING"/>
    <property type="match status" value="1"/>
</dbReference>
<evidence type="ECO:0000256" key="10">
    <source>
        <dbReference type="ARBA" id="ARBA00022833"/>
    </source>
</evidence>
<evidence type="ECO:0000256" key="8">
    <source>
        <dbReference type="ARBA" id="ARBA00022771"/>
    </source>
</evidence>
<sequence length="326" mass="35408">MASSFAPSTSLVPDDSHSYLLTNTTFTLLILFSISCLIVVFIILFVAVNVLVWSPPPFGARFRRFRQVSLRQPENHPGLTKSAIASLPTFIFARPAITHADAYATGGDASFLECAVCLNQFDDGEQGRMLPDCHHSFHIECIDMWLSSHPTCPLCRTEIRSNVPISLPNTQILSSSDEHRGGEEAVQPSAVHDGTSINCYDPSGSNVVEEGSSSIPSRLENTPSVTVFKQSCGCAHDQPSSSLACGYDQRRRCLAHITIEIPASECQILQSPGRSCISLPSERSSTGSPWQVSPSNSIVSPGGLKVSFKRMLSLHASNNKMLFIKP</sequence>
<dbReference type="CDD" id="cd16461">
    <property type="entry name" value="RING-H2_EL5-like"/>
    <property type="match status" value="1"/>
</dbReference>
<evidence type="ECO:0000256" key="2">
    <source>
        <dbReference type="ARBA" id="ARBA00004167"/>
    </source>
</evidence>
<evidence type="ECO:0000256" key="14">
    <source>
        <dbReference type="SAM" id="MobiDB-lite"/>
    </source>
</evidence>
<evidence type="ECO:0000256" key="7">
    <source>
        <dbReference type="ARBA" id="ARBA00022723"/>
    </source>
</evidence>
<comment type="pathway">
    <text evidence="3">Protein modification; protein ubiquitination.</text>
</comment>
<feature type="region of interest" description="Disordered" evidence="14">
    <location>
        <begin position="174"/>
        <end position="196"/>
    </location>
</feature>
<dbReference type="GO" id="GO:0061630">
    <property type="term" value="F:ubiquitin protein ligase activity"/>
    <property type="evidence" value="ECO:0007669"/>
    <property type="project" value="UniProtKB-EC"/>
</dbReference>
<dbReference type="InterPro" id="IPR001841">
    <property type="entry name" value="Znf_RING"/>
</dbReference>
<keyword evidence="10" id="KW-0862">Zinc</keyword>
<evidence type="ECO:0000256" key="3">
    <source>
        <dbReference type="ARBA" id="ARBA00004906"/>
    </source>
</evidence>
<comment type="subcellular location">
    <subcellularLocation>
        <location evidence="2">Membrane</location>
        <topology evidence="2">Single-pass membrane protein</topology>
    </subcellularLocation>
</comment>
<evidence type="ECO:0000313" key="17">
    <source>
        <dbReference type="EMBL" id="KAH7307484.1"/>
    </source>
</evidence>
<dbReference type="AlphaFoldDB" id="A0A8T2S922"/>
<evidence type="ECO:0000256" key="15">
    <source>
        <dbReference type="SAM" id="Phobius"/>
    </source>
</evidence>
<dbReference type="OrthoDB" id="8062037at2759"/>
<evidence type="ECO:0000256" key="4">
    <source>
        <dbReference type="ARBA" id="ARBA00012483"/>
    </source>
</evidence>
<gene>
    <name evidence="17" type="ORF">KP509_22G061600</name>
</gene>
<dbReference type="Gene3D" id="3.30.40.10">
    <property type="entry name" value="Zinc/RING finger domain, C3HC4 (zinc finger)"/>
    <property type="match status" value="1"/>
</dbReference>
<dbReference type="SUPFAM" id="SSF57850">
    <property type="entry name" value="RING/U-box"/>
    <property type="match status" value="1"/>
</dbReference>
<keyword evidence="5" id="KW-0808">Transferase</keyword>
<organism evidence="17 18">
    <name type="scientific">Ceratopteris richardii</name>
    <name type="common">Triangle waterfern</name>
    <dbReference type="NCBI Taxonomy" id="49495"/>
    <lineage>
        <taxon>Eukaryota</taxon>
        <taxon>Viridiplantae</taxon>
        <taxon>Streptophyta</taxon>
        <taxon>Embryophyta</taxon>
        <taxon>Tracheophyta</taxon>
        <taxon>Polypodiopsida</taxon>
        <taxon>Polypodiidae</taxon>
        <taxon>Polypodiales</taxon>
        <taxon>Pteridineae</taxon>
        <taxon>Pteridaceae</taxon>
        <taxon>Parkerioideae</taxon>
        <taxon>Ceratopteris</taxon>
    </lineage>
</organism>